<proteinExistence type="inferred from homology"/>
<organism evidence="6 7">
    <name type="scientific">Capsicum annuum</name>
    <name type="common">Capsicum pepper</name>
    <dbReference type="NCBI Taxonomy" id="4072"/>
    <lineage>
        <taxon>Eukaryota</taxon>
        <taxon>Viridiplantae</taxon>
        <taxon>Streptophyta</taxon>
        <taxon>Embryophyta</taxon>
        <taxon>Tracheophyta</taxon>
        <taxon>Spermatophyta</taxon>
        <taxon>Magnoliopsida</taxon>
        <taxon>eudicotyledons</taxon>
        <taxon>Gunneridae</taxon>
        <taxon>Pentapetalae</taxon>
        <taxon>asterids</taxon>
        <taxon>lamiids</taxon>
        <taxon>Solanales</taxon>
        <taxon>Solanaceae</taxon>
        <taxon>Solanoideae</taxon>
        <taxon>Capsiceae</taxon>
        <taxon>Capsicum</taxon>
    </lineage>
</organism>
<keyword evidence="7" id="KW-1185">Reference proteome</keyword>
<dbReference type="PANTHER" id="PTHR11088:SF59">
    <property type="entry name" value="ADENYLATE ISOPENTENYLTRANSFERASE"/>
    <property type="match status" value="1"/>
</dbReference>
<dbReference type="InterPro" id="IPR027417">
    <property type="entry name" value="P-loop_NTPase"/>
</dbReference>
<dbReference type="AlphaFoldDB" id="A0A2G2Z8F2"/>
<dbReference type="OMA" id="CAEIINS"/>
<name>A0A2G2Z8F2_CAPAN</name>
<dbReference type="Proteomes" id="UP000222542">
    <property type="component" value="Unassembled WGS sequence"/>
</dbReference>
<sequence length="66" mass="7440">MNISINNIIKFNRNMVVFVLGATGMEKFDLSVNLTAHFCAEIINSHKMHIYKGIATVTNKIIDSEK</sequence>
<keyword evidence="2" id="KW-0808">Transferase</keyword>
<comment type="caution">
    <text evidence="6">The sequence shown here is derived from an EMBL/GenBank/DDBJ whole genome shotgun (WGS) entry which is preliminary data.</text>
</comment>
<comment type="similarity">
    <text evidence="1">Belongs to the IPP transferase family.</text>
</comment>
<dbReference type="EMBL" id="AYRZ02000006">
    <property type="protein sequence ID" value="PHT78145.1"/>
    <property type="molecule type" value="Genomic_DNA"/>
</dbReference>
<dbReference type="GO" id="GO:0009691">
    <property type="term" value="P:cytokinin biosynthetic process"/>
    <property type="evidence" value="ECO:0007669"/>
    <property type="project" value="UniProtKB-KW"/>
</dbReference>
<keyword evidence="3" id="KW-0203">Cytokinin biosynthesis</keyword>
<protein>
    <submittedName>
        <fullName evidence="6">Uncharacterized protein</fullName>
    </submittedName>
</protein>
<reference evidence="6 7" key="2">
    <citation type="journal article" date="2017" name="Genome Biol.">
        <title>New reference genome sequences of hot pepper reveal the massive evolution of plant disease-resistance genes by retroduplication.</title>
        <authorList>
            <person name="Kim S."/>
            <person name="Park J."/>
            <person name="Yeom S.I."/>
            <person name="Kim Y.M."/>
            <person name="Seo E."/>
            <person name="Kim K.T."/>
            <person name="Kim M.S."/>
            <person name="Lee J.M."/>
            <person name="Cheong K."/>
            <person name="Shin H.S."/>
            <person name="Kim S.B."/>
            <person name="Han K."/>
            <person name="Lee J."/>
            <person name="Park M."/>
            <person name="Lee H.A."/>
            <person name="Lee H.Y."/>
            <person name="Lee Y."/>
            <person name="Oh S."/>
            <person name="Lee J.H."/>
            <person name="Choi E."/>
            <person name="Choi E."/>
            <person name="Lee S.E."/>
            <person name="Jeon J."/>
            <person name="Kim H."/>
            <person name="Choi G."/>
            <person name="Song H."/>
            <person name="Lee J."/>
            <person name="Lee S.C."/>
            <person name="Kwon J.K."/>
            <person name="Lee H.Y."/>
            <person name="Koo N."/>
            <person name="Hong Y."/>
            <person name="Kim R.W."/>
            <person name="Kang W.H."/>
            <person name="Huh J.H."/>
            <person name="Kang B.C."/>
            <person name="Yang T.J."/>
            <person name="Lee Y.H."/>
            <person name="Bennetzen J.L."/>
            <person name="Choi D."/>
        </authorList>
    </citation>
    <scope>NUCLEOTIDE SEQUENCE [LARGE SCALE GENOMIC DNA]</scope>
    <source>
        <strain evidence="7">cv. CM334</strain>
    </source>
</reference>
<dbReference type="STRING" id="4072.A0A2G2Z8F2"/>
<dbReference type="GO" id="GO:0005524">
    <property type="term" value="F:ATP binding"/>
    <property type="evidence" value="ECO:0007669"/>
    <property type="project" value="UniProtKB-KW"/>
</dbReference>
<evidence type="ECO:0000256" key="2">
    <source>
        <dbReference type="ARBA" id="ARBA00022679"/>
    </source>
</evidence>
<keyword evidence="4" id="KW-0547">Nucleotide-binding</keyword>
<evidence type="ECO:0000313" key="6">
    <source>
        <dbReference type="EMBL" id="PHT78145.1"/>
    </source>
</evidence>
<evidence type="ECO:0000256" key="3">
    <source>
        <dbReference type="ARBA" id="ARBA00022712"/>
    </source>
</evidence>
<gene>
    <name evidence="6" type="ORF">T459_16197</name>
</gene>
<dbReference type="PANTHER" id="PTHR11088">
    <property type="entry name" value="TRNA DIMETHYLALLYLTRANSFERASE"/>
    <property type="match status" value="1"/>
</dbReference>
<dbReference type="GO" id="GO:0016740">
    <property type="term" value="F:transferase activity"/>
    <property type="evidence" value="ECO:0007669"/>
    <property type="project" value="UniProtKB-KW"/>
</dbReference>
<reference evidence="6 7" key="1">
    <citation type="journal article" date="2014" name="Nat. Genet.">
        <title>Genome sequence of the hot pepper provides insights into the evolution of pungency in Capsicum species.</title>
        <authorList>
            <person name="Kim S."/>
            <person name="Park M."/>
            <person name="Yeom S.I."/>
            <person name="Kim Y.M."/>
            <person name="Lee J.M."/>
            <person name="Lee H.A."/>
            <person name="Seo E."/>
            <person name="Choi J."/>
            <person name="Cheong K."/>
            <person name="Kim K.T."/>
            <person name="Jung K."/>
            <person name="Lee G.W."/>
            <person name="Oh S.K."/>
            <person name="Bae C."/>
            <person name="Kim S.B."/>
            <person name="Lee H.Y."/>
            <person name="Kim S.Y."/>
            <person name="Kim M.S."/>
            <person name="Kang B.C."/>
            <person name="Jo Y.D."/>
            <person name="Yang H.B."/>
            <person name="Jeong H.J."/>
            <person name="Kang W.H."/>
            <person name="Kwon J.K."/>
            <person name="Shin C."/>
            <person name="Lim J.Y."/>
            <person name="Park J.H."/>
            <person name="Huh J.H."/>
            <person name="Kim J.S."/>
            <person name="Kim B.D."/>
            <person name="Cohen O."/>
            <person name="Paran I."/>
            <person name="Suh M.C."/>
            <person name="Lee S.B."/>
            <person name="Kim Y.K."/>
            <person name="Shin Y."/>
            <person name="Noh S.J."/>
            <person name="Park J."/>
            <person name="Seo Y.S."/>
            <person name="Kwon S.Y."/>
            <person name="Kim H.A."/>
            <person name="Park J.M."/>
            <person name="Kim H.J."/>
            <person name="Choi S.B."/>
            <person name="Bosland P.W."/>
            <person name="Reeves G."/>
            <person name="Jo S.H."/>
            <person name="Lee B.W."/>
            <person name="Cho H.T."/>
            <person name="Choi H.S."/>
            <person name="Lee M.S."/>
            <person name="Yu Y."/>
            <person name="Do Choi Y."/>
            <person name="Park B.S."/>
            <person name="van Deynze A."/>
            <person name="Ashrafi H."/>
            <person name="Hill T."/>
            <person name="Kim W.T."/>
            <person name="Pai H.S."/>
            <person name="Ahn H.K."/>
            <person name="Yeam I."/>
            <person name="Giovannoni J.J."/>
            <person name="Rose J.K."/>
            <person name="Sorensen I."/>
            <person name="Lee S.J."/>
            <person name="Kim R.W."/>
            <person name="Choi I.Y."/>
            <person name="Choi B.S."/>
            <person name="Lim J.S."/>
            <person name="Lee Y.H."/>
            <person name="Choi D."/>
        </authorList>
    </citation>
    <scope>NUCLEOTIDE SEQUENCE [LARGE SCALE GENOMIC DNA]</scope>
    <source>
        <strain evidence="7">cv. CM334</strain>
    </source>
</reference>
<accession>A0A2G2Z8F2</accession>
<evidence type="ECO:0000256" key="5">
    <source>
        <dbReference type="ARBA" id="ARBA00022840"/>
    </source>
</evidence>
<evidence type="ECO:0000256" key="4">
    <source>
        <dbReference type="ARBA" id="ARBA00022741"/>
    </source>
</evidence>
<dbReference type="InterPro" id="IPR039657">
    <property type="entry name" value="Dimethylallyltransferase"/>
</dbReference>
<keyword evidence="5" id="KW-0067">ATP-binding</keyword>
<dbReference type="Gene3D" id="3.40.50.300">
    <property type="entry name" value="P-loop containing nucleotide triphosphate hydrolases"/>
    <property type="match status" value="1"/>
</dbReference>
<evidence type="ECO:0000313" key="7">
    <source>
        <dbReference type="Proteomes" id="UP000222542"/>
    </source>
</evidence>
<evidence type="ECO:0000256" key="1">
    <source>
        <dbReference type="ARBA" id="ARBA00005842"/>
    </source>
</evidence>
<dbReference type="Gramene" id="PHT78145">
    <property type="protein sequence ID" value="PHT78145"/>
    <property type="gene ID" value="T459_16197"/>
</dbReference>